<reference evidence="1 2" key="1">
    <citation type="submission" date="2016-07" db="EMBL/GenBank/DDBJ databases">
        <title>Draft Genome Sequence of Methylobrevis pamukkalensis PK2.</title>
        <authorList>
            <person name="Vasilenko O.V."/>
            <person name="Doronina N.V."/>
            <person name="Shmareva M.N."/>
            <person name="Tarlachkov S.V."/>
            <person name="Mustakhimov I."/>
            <person name="Trotsenko Y.A."/>
        </authorList>
    </citation>
    <scope>NUCLEOTIDE SEQUENCE [LARGE SCALE GENOMIC DNA]</scope>
    <source>
        <strain evidence="1 2">PK2</strain>
    </source>
</reference>
<dbReference type="CDD" id="cd08054">
    <property type="entry name" value="gp6"/>
    <property type="match status" value="1"/>
</dbReference>
<keyword evidence="2" id="KW-1185">Reference proteome</keyword>
<proteinExistence type="predicted"/>
<dbReference type="Pfam" id="PF05135">
    <property type="entry name" value="Phage_connect_1"/>
    <property type="match status" value="1"/>
</dbReference>
<dbReference type="NCBIfam" id="TIGR01560">
    <property type="entry name" value="put_DNA_pack"/>
    <property type="match status" value="1"/>
</dbReference>
<dbReference type="Proteomes" id="UP000094622">
    <property type="component" value="Unassembled WGS sequence"/>
</dbReference>
<gene>
    <name evidence="1" type="ORF">A6302_03852</name>
</gene>
<dbReference type="EMBL" id="MCRJ01000128">
    <property type="protein sequence ID" value="ODN68847.1"/>
    <property type="molecule type" value="Genomic_DNA"/>
</dbReference>
<dbReference type="RefSeq" id="WP_069308093.1">
    <property type="nucleotide sequence ID" value="NZ_MCRJ01000128.1"/>
</dbReference>
<dbReference type="OrthoDB" id="7307102at2"/>
<name>A0A1E3GXQ5_9HYPH</name>
<evidence type="ECO:0000313" key="2">
    <source>
        <dbReference type="Proteomes" id="UP000094622"/>
    </source>
</evidence>
<dbReference type="AlphaFoldDB" id="A0A1E3GXQ5"/>
<protein>
    <submittedName>
        <fullName evidence="1">Phage gp6-like head-tail connector protein</fullName>
    </submittedName>
</protein>
<accession>A0A1E3GXQ5</accession>
<dbReference type="Gene3D" id="1.10.3230.30">
    <property type="entry name" value="Phage gp6-like head-tail connector protein"/>
    <property type="match status" value="1"/>
</dbReference>
<comment type="caution">
    <text evidence="1">The sequence shown here is derived from an EMBL/GenBank/DDBJ whole genome shotgun (WGS) entry which is preliminary data.</text>
</comment>
<dbReference type="InterPro" id="IPR021146">
    <property type="entry name" value="Phage_gp6-like_head-tail"/>
</dbReference>
<sequence length="105" mass="11326">MRTSISDGDIQEYLNLEADEYGGAGVYLPALKAAATSHIEAQIGKTLQSFVDDEGEIPGGLYTAALMLIGHLYENREASIVGVSIGAVPFGFDDLVRPYRTWVFA</sequence>
<evidence type="ECO:0000313" key="1">
    <source>
        <dbReference type="EMBL" id="ODN68847.1"/>
    </source>
</evidence>
<organism evidence="1 2">
    <name type="scientific">Methylobrevis pamukkalensis</name>
    <dbReference type="NCBI Taxonomy" id="1439726"/>
    <lineage>
        <taxon>Bacteria</taxon>
        <taxon>Pseudomonadati</taxon>
        <taxon>Pseudomonadota</taxon>
        <taxon>Alphaproteobacteria</taxon>
        <taxon>Hyphomicrobiales</taxon>
        <taxon>Pleomorphomonadaceae</taxon>
        <taxon>Methylobrevis</taxon>
    </lineage>
</organism>
<dbReference type="InterPro" id="IPR006450">
    <property type="entry name" value="Phage_HK97_gp6-like"/>
</dbReference>